<feature type="transmembrane region" description="Helical" evidence="1">
    <location>
        <begin position="154"/>
        <end position="179"/>
    </location>
</feature>
<evidence type="ECO:0000256" key="1">
    <source>
        <dbReference type="SAM" id="Phobius"/>
    </source>
</evidence>
<evidence type="ECO:0000313" key="2">
    <source>
        <dbReference type="EMBL" id="SFD52541.1"/>
    </source>
</evidence>
<evidence type="ECO:0000313" key="3">
    <source>
        <dbReference type="Proteomes" id="UP000199517"/>
    </source>
</evidence>
<dbReference type="Proteomes" id="UP000199517">
    <property type="component" value="Unassembled WGS sequence"/>
</dbReference>
<proteinExistence type="predicted"/>
<keyword evidence="1" id="KW-0812">Transmembrane</keyword>
<organism evidence="2 3">
    <name type="scientific">Paracidovorax konjaci</name>
    <dbReference type="NCBI Taxonomy" id="32040"/>
    <lineage>
        <taxon>Bacteria</taxon>
        <taxon>Pseudomonadati</taxon>
        <taxon>Pseudomonadota</taxon>
        <taxon>Betaproteobacteria</taxon>
        <taxon>Burkholderiales</taxon>
        <taxon>Comamonadaceae</taxon>
        <taxon>Paracidovorax</taxon>
    </lineage>
</organism>
<gene>
    <name evidence="2" type="ORF">SAMN04489710_10364</name>
</gene>
<keyword evidence="1" id="KW-0472">Membrane</keyword>
<dbReference type="EMBL" id="FOMQ01000003">
    <property type="protein sequence ID" value="SFD52541.1"/>
    <property type="molecule type" value="Genomic_DNA"/>
</dbReference>
<reference evidence="3" key="1">
    <citation type="submission" date="2016-10" db="EMBL/GenBank/DDBJ databases">
        <authorList>
            <person name="Varghese N."/>
            <person name="Submissions S."/>
        </authorList>
    </citation>
    <scope>NUCLEOTIDE SEQUENCE [LARGE SCALE GENOMIC DNA]</scope>
    <source>
        <strain evidence="3">DSM 7481</strain>
    </source>
</reference>
<feature type="transmembrane region" description="Helical" evidence="1">
    <location>
        <begin position="205"/>
        <end position="238"/>
    </location>
</feature>
<protein>
    <submittedName>
        <fullName evidence="2">Uncharacterized protein</fullName>
    </submittedName>
</protein>
<dbReference type="RefSeq" id="WP_092950189.1">
    <property type="nucleotide sequence ID" value="NZ_FOMQ01000003.1"/>
</dbReference>
<accession>A0A1I1T1Q5</accession>
<name>A0A1I1T1Q5_9BURK</name>
<sequence>MSADLAATFYTMSYGQELAKSMENNQADVLVLTFPQYFSILEDKTKNNPRLENTIRTILANTSFGKYWVGTFSPNASQPWVGPTAQSANDVIAITKTLNAIGMAGITSYVKSTSTGTYIIIKGYAARRSGALTGTRYLATNPLMMKFGLGVQSLKGIAIGGFILGVVVSTGIEVIDFIFNNEKTMYDLVGGIGVEAVKGGLGGLVAYVAGTFVGSVTAVAIAPLVIMGIAAFIAGTYLNSKDDEYQIKSKVIWALKRLPENTKQGLYWVDEKSESWINGAKNAIENNERKISQDLVHWLCPICRRY</sequence>
<dbReference type="OrthoDB" id="8806408at2"/>
<keyword evidence="1" id="KW-1133">Transmembrane helix</keyword>
<dbReference type="STRING" id="32040.SAMN04489710_10364"/>
<dbReference type="AlphaFoldDB" id="A0A1I1T1Q5"/>
<keyword evidence="3" id="KW-1185">Reference proteome</keyword>